<dbReference type="Pfam" id="PF20230">
    <property type="entry name" value="DUF6588"/>
    <property type="match status" value="1"/>
</dbReference>
<organism evidence="1 2">
    <name type="scientific">Flammeovirga pacifica</name>
    <dbReference type="NCBI Taxonomy" id="915059"/>
    <lineage>
        <taxon>Bacteria</taxon>
        <taxon>Pseudomonadati</taxon>
        <taxon>Bacteroidota</taxon>
        <taxon>Cytophagia</taxon>
        <taxon>Cytophagales</taxon>
        <taxon>Flammeovirgaceae</taxon>
        <taxon>Flammeovirga</taxon>
    </lineage>
</organism>
<dbReference type="EMBL" id="JRYR02000001">
    <property type="protein sequence ID" value="OHX65491.1"/>
    <property type="molecule type" value="Genomic_DNA"/>
</dbReference>
<reference evidence="1 2" key="1">
    <citation type="journal article" date="2012" name="Int. J. Syst. Evol. Microbiol.">
        <title>Flammeovirga pacifica sp. nov., isolated from deep-sea sediment.</title>
        <authorList>
            <person name="Xu H."/>
            <person name="Fu Y."/>
            <person name="Yang N."/>
            <person name="Ding Z."/>
            <person name="Lai Q."/>
            <person name="Zeng R."/>
        </authorList>
    </citation>
    <scope>NUCLEOTIDE SEQUENCE [LARGE SCALE GENOMIC DNA]</scope>
    <source>
        <strain evidence="2">DSM 24597 / LMG 26175 / WPAGA1</strain>
    </source>
</reference>
<name>A0A1S1YWU9_FLAPC</name>
<dbReference type="STRING" id="915059.NH26_03575"/>
<dbReference type="InterPro" id="IPR046495">
    <property type="entry name" value="DUF6588"/>
</dbReference>
<comment type="caution">
    <text evidence="1">The sequence shown here is derived from an EMBL/GenBank/DDBJ whole genome shotgun (WGS) entry which is preliminary data.</text>
</comment>
<accession>A0A1S1YWU9</accession>
<evidence type="ECO:0000313" key="1">
    <source>
        <dbReference type="EMBL" id="OHX65491.1"/>
    </source>
</evidence>
<sequence>MKTLKKLLLLLFVSFIVHPIFSQDVLSLFATNGPQAQQRSLEVFRRYSTPLTQSYAWSTSLGWMYTARPHKPIGFDISVSTAGIIMPDNALYFNVDDIEGVRVISGNKNLPTFFGSNTQETVIGIKNDDGSEAVIPASKGINIDFSVLPSIKIGLGVGQNTELIGKLFPKVEYNGIVIKMWGAGFKHNIAEWFFNEKSPFDFSLFAGYTQLEGQYPLDNSQIAPVVDPGLLMFETKGGNFEAMLSKTLPLLTIYTSAGYVYTKNETKLKGDYTLLNLTDESLNIPDDEILDIYRLQSWKFTAGLMFKIGLVYFNGDYTFGWSHQINVGLGLTMK</sequence>
<keyword evidence="2" id="KW-1185">Reference proteome</keyword>
<protein>
    <submittedName>
        <fullName evidence="1">Uncharacterized protein</fullName>
    </submittedName>
</protein>
<dbReference type="AlphaFoldDB" id="A0A1S1YWU9"/>
<evidence type="ECO:0000313" key="2">
    <source>
        <dbReference type="Proteomes" id="UP000179797"/>
    </source>
</evidence>
<gene>
    <name evidence="1" type="ORF">NH26_03575</name>
</gene>
<dbReference type="Proteomes" id="UP000179797">
    <property type="component" value="Unassembled WGS sequence"/>
</dbReference>
<proteinExistence type="predicted"/>